<proteinExistence type="predicted"/>
<feature type="coiled-coil region" evidence="1">
    <location>
        <begin position="253"/>
        <end position="280"/>
    </location>
</feature>
<comment type="caution">
    <text evidence="2">The sequence shown here is derived from an EMBL/GenBank/DDBJ whole genome shotgun (WGS) entry which is preliminary data.</text>
</comment>
<reference evidence="2" key="1">
    <citation type="submission" date="2023-05" db="EMBL/GenBank/DDBJ databases">
        <title>Anaerotaeda fermentans gen. nov., sp. nov., a novel anaerobic planctomycete of the new family within the order Sedimentisphaerales isolated from Taman Peninsula, Russia.</title>
        <authorList>
            <person name="Khomyakova M.A."/>
            <person name="Merkel A.Y."/>
            <person name="Slobodkin A.I."/>
        </authorList>
    </citation>
    <scope>NUCLEOTIDE SEQUENCE</scope>
    <source>
        <strain evidence="2">M17dextr</strain>
    </source>
</reference>
<evidence type="ECO:0000313" key="3">
    <source>
        <dbReference type="Proteomes" id="UP001431776"/>
    </source>
</evidence>
<accession>A0AAW6TRG2</accession>
<keyword evidence="3" id="KW-1185">Reference proteome</keyword>
<dbReference type="EMBL" id="JASCXX010000004">
    <property type="protein sequence ID" value="MDI6448268.1"/>
    <property type="molecule type" value="Genomic_DNA"/>
</dbReference>
<dbReference type="Proteomes" id="UP001431776">
    <property type="component" value="Unassembled WGS sequence"/>
</dbReference>
<evidence type="ECO:0008006" key="4">
    <source>
        <dbReference type="Google" id="ProtNLM"/>
    </source>
</evidence>
<evidence type="ECO:0000313" key="2">
    <source>
        <dbReference type="EMBL" id="MDI6448268.1"/>
    </source>
</evidence>
<gene>
    <name evidence="2" type="ORF">QJ522_04365</name>
</gene>
<keyword evidence="1" id="KW-0175">Coiled coil</keyword>
<evidence type="ECO:0000256" key="1">
    <source>
        <dbReference type="SAM" id="Coils"/>
    </source>
</evidence>
<name>A0AAW6TRG2_9BACT</name>
<protein>
    <recommendedName>
        <fullName evidence="4">DUF4365 domain-containing protein</fullName>
    </recommendedName>
</protein>
<organism evidence="2 3">
    <name type="scientific">Anaerobaca lacustris</name>
    <dbReference type="NCBI Taxonomy" id="3044600"/>
    <lineage>
        <taxon>Bacteria</taxon>
        <taxon>Pseudomonadati</taxon>
        <taxon>Planctomycetota</taxon>
        <taxon>Phycisphaerae</taxon>
        <taxon>Sedimentisphaerales</taxon>
        <taxon>Anaerobacaceae</taxon>
        <taxon>Anaerobaca</taxon>
    </lineage>
</organism>
<sequence>MCIPFGFYQGNRSEYLAIPALSKLGFTIPIPRQEDHFGLDFIVHLAKNVNNTVTPTGRAFGIQIKSDKTPLAFDTQDKRDCLYNSSLPFFLGVISRADLTLTVYNTLNRLYFFREGATQDFTIAFEDGQEGLPKPDLDDGIVRTGRPILEVSIAEPPTHEKRLKEIEVLQSTMRRWVNLENKNLSLKEQGIGLLFWPSKYTTNEPLAEEVKLETHTFTKIARPDGLPRVCRATEEALTSLSFYLRKLPRDDQANNTAQKMDEMVQKVESLRDECEKLRAQWAIDARPSVTPSDGR</sequence>
<dbReference type="AlphaFoldDB" id="A0AAW6TRG2"/>
<dbReference type="RefSeq" id="WP_349243676.1">
    <property type="nucleotide sequence ID" value="NZ_JASCXX010000004.1"/>
</dbReference>